<evidence type="ECO:0000313" key="3">
    <source>
        <dbReference type="Proteomes" id="UP001215280"/>
    </source>
</evidence>
<keyword evidence="1" id="KW-0472">Membrane</keyword>
<feature type="transmembrane region" description="Helical" evidence="1">
    <location>
        <begin position="18"/>
        <end position="42"/>
    </location>
</feature>
<reference evidence="2" key="1">
    <citation type="submission" date="2023-03" db="EMBL/GenBank/DDBJ databases">
        <title>Massive genome expansion in bonnet fungi (Mycena s.s.) driven by repeated elements and novel gene families across ecological guilds.</title>
        <authorList>
            <consortium name="Lawrence Berkeley National Laboratory"/>
            <person name="Harder C.B."/>
            <person name="Miyauchi S."/>
            <person name="Viragh M."/>
            <person name="Kuo A."/>
            <person name="Thoen E."/>
            <person name="Andreopoulos B."/>
            <person name="Lu D."/>
            <person name="Skrede I."/>
            <person name="Drula E."/>
            <person name="Henrissat B."/>
            <person name="Morin E."/>
            <person name="Kohler A."/>
            <person name="Barry K."/>
            <person name="LaButti K."/>
            <person name="Morin E."/>
            <person name="Salamov A."/>
            <person name="Lipzen A."/>
            <person name="Mereny Z."/>
            <person name="Hegedus B."/>
            <person name="Baldrian P."/>
            <person name="Stursova M."/>
            <person name="Weitz H."/>
            <person name="Taylor A."/>
            <person name="Grigoriev I.V."/>
            <person name="Nagy L.G."/>
            <person name="Martin F."/>
            <person name="Kauserud H."/>
        </authorList>
    </citation>
    <scope>NUCLEOTIDE SEQUENCE</scope>
    <source>
        <strain evidence="2">CBHHK188m</strain>
    </source>
</reference>
<feature type="transmembrane region" description="Helical" evidence="1">
    <location>
        <begin position="113"/>
        <end position="134"/>
    </location>
</feature>
<organism evidence="2 3">
    <name type="scientific">Mycena maculata</name>
    <dbReference type="NCBI Taxonomy" id="230809"/>
    <lineage>
        <taxon>Eukaryota</taxon>
        <taxon>Fungi</taxon>
        <taxon>Dikarya</taxon>
        <taxon>Basidiomycota</taxon>
        <taxon>Agaricomycotina</taxon>
        <taxon>Agaricomycetes</taxon>
        <taxon>Agaricomycetidae</taxon>
        <taxon>Agaricales</taxon>
        <taxon>Marasmiineae</taxon>
        <taxon>Mycenaceae</taxon>
        <taxon>Mycena</taxon>
    </lineage>
</organism>
<feature type="transmembrane region" description="Helical" evidence="1">
    <location>
        <begin position="271"/>
        <end position="291"/>
    </location>
</feature>
<gene>
    <name evidence="2" type="ORF">DFH07DRAFT_924707</name>
</gene>
<keyword evidence="3" id="KW-1185">Reference proteome</keyword>
<dbReference type="AlphaFoldDB" id="A0AAD7INF9"/>
<dbReference type="Proteomes" id="UP001215280">
    <property type="component" value="Unassembled WGS sequence"/>
</dbReference>
<comment type="caution">
    <text evidence="2">The sequence shown here is derived from an EMBL/GenBank/DDBJ whole genome shotgun (WGS) entry which is preliminary data.</text>
</comment>
<evidence type="ECO:0000256" key="1">
    <source>
        <dbReference type="SAM" id="Phobius"/>
    </source>
</evidence>
<name>A0AAD7INF9_9AGAR</name>
<dbReference type="EMBL" id="JARJLG010000103">
    <property type="protein sequence ID" value="KAJ7745451.1"/>
    <property type="molecule type" value="Genomic_DNA"/>
</dbReference>
<feature type="transmembrane region" description="Helical" evidence="1">
    <location>
        <begin position="54"/>
        <end position="76"/>
    </location>
</feature>
<keyword evidence="1" id="KW-1133">Transmembrane helix</keyword>
<accession>A0AAD7INF9</accession>
<proteinExistence type="predicted"/>
<keyword evidence="1" id="KW-0812">Transmembrane</keyword>
<feature type="transmembrane region" description="Helical" evidence="1">
    <location>
        <begin position="237"/>
        <end position="259"/>
    </location>
</feature>
<feature type="transmembrane region" description="Helical" evidence="1">
    <location>
        <begin position="146"/>
        <end position="170"/>
    </location>
</feature>
<protein>
    <submittedName>
        <fullName evidence="2">Uncharacterized protein</fullName>
    </submittedName>
</protein>
<sequence length="362" mass="39389">MASSSVTTQSFSSVGEGLIYDVVGLVAQTFVFGLFTILISLSTRMLLKRGLRTLTNWVILFLTVYMYLLASAYWGYCIAVVVDRMLAFIAAPPSARGTIQVPDHDNVTKWSPLFNAVALINYVLSDGVVVWRAWIICQRRLRKYLWIAIVFLMLTATSVFLTIGFRGAAFMQAPIKDLPEGSPLVSAINVLQISNIALSLVSNSTAMAVVAATAWRHRRILRAAFTDEKTTSTANQILFLVVESGLLYCVSAITVLVASLIRLPHGTLGDLYTPISIQFAGAYPSIVTLLVSTKRSLNETAFSHMVSSDSIPSQPLRFGSAYTSPTSTVGGPEPMDITGRNSMLIAEAKPVQLSRFSDDSLA</sequence>
<evidence type="ECO:0000313" key="2">
    <source>
        <dbReference type="EMBL" id="KAJ7745451.1"/>
    </source>
</evidence>
<feature type="transmembrane region" description="Helical" evidence="1">
    <location>
        <begin position="190"/>
        <end position="216"/>
    </location>
</feature>